<dbReference type="GO" id="GO:0000166">
    <property type="term" value="F:nucleotide binding"/>
    <property type="evidence" value="ECO:0007669"/>
    <property type="project" value="UniProtKB-KW"/>
</dbReference>
<sequence>MLYTYLKCGCIRQPTLYQKPTKFRSGFRDPRPILRKFYLPHDVHVDEKIYQQACHETESYFRDIFHSLRPYHFNDRLSDLDMKTSAGLFYRRLGYKTKHDVLHDDKGLRRLRYAVHRIKTGMDKEPAKYKTVVTVADAKYDAVACKTKARVVWVYPIEICAAENMFFAAIRDHLPNDWVPTPAKYHYRFCGRRSASADYSNFDSTVPSRIIRDAFRIIRSWFDFSRYNGGAIPYSTTSLERLWAFLVEYFIYTPHLLPDSTDTIRVKYHGVPSGSMFTNVVDTICSRIITTYLHRVNHCKASVTTYGDDVHFRDCICQPSKLETAADLAFGMKLKIMPGNEHGCLTYCKSECHKSKPYHEGIWYRNILNTCHKKFLGAVAECLMYTEPTRIQMRALRNVTRSHPPNKNEYFIKWRQKFFEFWPKFKNSVSGL</sequence>
<evidence type="ECO:0000256" key="2">
    <source>
        <dbReference type="ARBA" id="ARBA00022679"/>
    </source>
</evidence>
<dbReference type="InterPro" id="IPR043128">
    <property type="entry name" value="Rev_trsase/Diguanyl_cyclase"/>
</dbReference>
<protein>
    <submittedName>
        <fullName evidence="7">RNA-dependent RNA polymerase</fullName>
    </submittedName>
</protein>
<evidence type="ECO:0000256" key="5">
    <source>
        <dbReference type="ARBA" id="ARBA00022953"/>
    </source>
</evidence>
<evidence type="ECO:0000259" key="6">
    <source>
        <dbReference type="PROSITE" id="PS50507"/>
    </source>
</evidence>
<keyword evidence="2" id="KW-0808">Transferase</keyword>
<dbReference type="GO" id="GO:0003968">
    <property type="term" value="F:RNA-directed RNA polymerase activity"/>
    <property type="evidence" value="ECO:0007669"/>
    <property type="project" value="UniProtKB-KW"/>
</dbReference>
<name>A0AB39BZ09_9VIRU</name>
<dbReference type="GO" id="GO:0003723">
    <property type="term" value="F:RNA binding"/>
    <property type="evidence" value="ECO:0007669"/>
    <property type="project" value="InterPro"/>
</dbReference>
<proteinExistence type="predicted"/>
<feature type="domain" description="RdRp catalytic" evidence="6">
    <location>
        <begin position="192"/>
        <end position="326"/>
    </location>
</feature>
<keyword evidence="4" id="KW-0547">Nucleotide-binding</keyword>
<dbReference type="Pfam" id="PF00680">
    <property type="entry name" value="RdRP_1"/>
    <property type="match status" value="1"/>
</dbReference>
<dbReference type="SUPFAM" id="SSF56672">
    <property type="entry name" value="DNA/RNA polymerases"/>
    <property type="match status" value="1"/>
</dbReference>
<keyword evidence="3" id="KW-0548">Nucleotidyltransferase</keyword>
<dbReference type="PROSITE" id="PS50507">
    <property type="entry name" value="RDRP_SSRNA_POS"/>
    <property type="match status" value="1"/>
</dbReference>
<reference evidence="7" key="1">
    <citation type="submission" date="2024-06" db="EMBL/GenBank/DDBJ databases">
        <authorList>
            <person name="Kwon M."/>
            <person name="Fatema K."/>
            <person name="Muhammad Noor Ul A."/>
            <person name="Kill E.-J."/>
        </authorList>
    </citation>
    <scope>NUCLEOTIDE SEQUENCE</scope>
    <source>
        <strain evidence="7">Fateh Jang</strain>
    </source>
</reference>
<dbReference type="EMBL" id="PP971557">
    <property type="protein sequence ID" value="XDI97934.1"/>
    <property type="molecule type" value="Genomic_RNA"/>
</dbReference>
<dbReference type="InterPro" id="IPR007094">
    <property type="entry name" value="RNA-dir_pol_PSvirus"/>
</dbReference>
<evidence type="ECO:0000256" key="4">
    <source>
        <dbReference type="ARBA" id="ARBA00022741"/>
    </source>
</evidence>
<dbReference type="GO" id="GO:0039694">
    <property type="term" value="P:viral RNA genome replication"/>
    <property type="evidence" value="ECO:0007669"/>
    <property type="project" value="InterPro"/>
</dbReference>
<dbReference type="InterPro" id="IPR001205">
    <property type="entry name" value="RNA-dir_pol_C"/>
</dbReference>
<evidence type="ECO:0000256" key="3">
    <source>
        <dbReference type="ARBA" id="ARBA00022695"/>
    </source>
</evidence>
<evidence type="ECO:0000256" key="1">
    <source>
        <dbReference type="ARBA" id="ARBA00022484"/>
    </source>
</evidence>
<keyword evidence="1 7" id="KW-0696">RNA-directed RNA polymerase</keyword>
<dbReference type="Gene3D" id="3.30.70.270">
    <property type="match status" value="1"/>
</dbReference>
<evidence type="ECO:0000313" key="7">
    <source>
        <dbReference type="EMBL" id="XDI97934.1"/>
    </source>
</evidence>
<organism evidence="7">
    <name type="scientific">Apis mellifera associated partiti-like virus 2</name>
    <dbReference type="NCBI Taxonomy" id="3119604"/>
    <lineage>
        <taxon>Viruses</taxon>
        <taxon>Riboviria</taxon>
        <taxon>Orthornavirae</taxon>
        <taxon>Pisuviricota</taxon>
        <taxon>Duplopiviricetes</taxon>
        <taxon>Durnavirales</taxon>
        <taxon>Partitiviridae</taxon>
    </lineage>
</organism>
<keyword evidence="5" id="KW-0693">Viral RNA replication</keyword>
<accession>A0AB39BZ09</accession>
<dbReference type="GO" id="GO:0006351">
    <property type="term" value="P:DNA-templated transcription"/>
    <property type="evidence" value="ECO:0007669"/>
    <property type="project" value="InterPro"/>
</dbReference>
<dbReference type="InterPro" id="IPR043502">
    <property type="entry name" value="DNA/RNA_pol_sf"/>
</dbReference>